<gene>
    <name evidence="3" type="ORF">DBRI00130_LOCUS678</name>
</gene>
<dbReference type="Pfam" id="PF01535">
    <property type="entry name" value="PPR"/>
    <property type="match status" value="1"/>
</dbReference>
<dbReference type="AlphaFoldDB" id="A0A7S4QC99"/>
<reference evidence="3" key="1">
    <citation type="submission" date="2021-01" db="EMBL/GenBank/DDBJ databases">
        <authorList>
            <person name="Corre E."/>
            <person name="Pelletier E."/>
            <person name="Niang G."/>
            <person name="Scheremetjew M."/>
            <person name="Finn R."/>
            <person name="Kale V."/>
            <person name="Holt S."/>
            <person name="Cochrane G."/>
            <person name="Meng A."/>
            <person name="Brown T."/>
            <person name="Cohen L."/>
        </authorList>
    </citation>
    <scope>NUCLEOTIDE SEQUENCE</scope>
    <source>
        <strain evidence="3">GSO104</strain>
    </source>
</reference>
<dbReference type="Pfam" id="PF13812">
    <property type="entry name" value="PPR_3"/>
    <property type="match status" value="2"/>
</dbReference>
<dbReference type="GO" id="GO:0140053">
    <property type="term" value="P:mitochondrial gene expression"/>
    <property type="evidence" value="ECO:0007669"/>
    <property type="project" value="TreeGrafter"/>
</dbReference>
<dbReference type="InterPro" id="IPR011990">
    <property type="entry name" value="TPR-like_helical_dom_sf"/>
</dbReference>
<accession>A0A7S4QC99</accession>
<organism evidence="3">
    <name type="scientific">Ditylum brightwellii</name>
    <dbReference type="NCBI Taxonomy" id="49249"/>
    <lineage>
        <taxon>Eukaryota</taxon>
        <taxon>Sar</taxon>
        <taxon>Stramenopiles</taxon>
        <taxon>Ochrophyta</taxon>
        <taxon>Bacillariophyta</taxon>
        <taxon>Mediophyceae</taxon>
        <taxon>Lithodesmiophycidae</taxon>
        <taxon>Lithodesmiales</taxon>
        <taxon>Lithodesmiaceae</taxon>
        <taxon>Ditylum</taxon>
    </lineage>
</organism>
<dbReference type="PANTHER" id="PTHR47938:SF35">
    <property type="entry name" value="PENTATRICOPEPTIDE REPEAT-CONTAINING PROTEIN 4, MITOCHONDRIAL-RELATED"/>
    <property type="match status" value="1"/>
</dbReference>
<dbReference type="EMBL" id="HBNS01000856">
    <property type="protein sequence ID" value="CAE4579144.1"/>
    <property type="molecule type" value="Transcribed_RNA"/>
</dbReference>
<protein>
    <recommendedName>
        <fullName evidence="4">Pentacotripeptide-repeat region of PRORP domain-containing protein</fullName>
    </recommendedName>
</protein>
<feature type="region of interest" description="Disordered" evidence="2">
    <location>
        <begin position="792"/>
        <end position="811"/>
    </location>
</feature>
<feature type="compositionally biased region" description="Low complexity" evidence="2">
    <location>
        <begin position="486"/>
        <end position="498"/>
    </location>
</feature>
<evidence type="ECO:0000256" key="1">
    <source>
        <dbReference type="PROSITE-ProRule" id="PRU00708"/>
    </source>
</evidence>
<dbReference type="PANTHER" id="PTHR47938">
    <property type="entry name" value="RESPIRATORY COMPLEX I CHAPERONE (CIA84), PUTATIVE (AFU_ORTHOLOGUE AFUA_2G06020)-RELATED"/>
    <property type="match status" value="1"/>
</dbReference>
<dbReference type="PROSITE" id="PS51375">
    <property type="entry name" value="PPR"/>
    <property type="match status" value="1"/>
</dbReference>
<feature type="repeat" description="PPR" evidence="1">
    <location>
        <begin position="816"/>
        <end position="850"/>
    </location>
</feature>
<dbReference type="NCBIfam" id="TIGR00756">
    <property type="entry name" value="PPR"/>
    <property type="match status" value="1"/>
</dbReference>
<feature type="region of interest" description="Disordered" evidence="2">
    <location>
        <begin position="475"/>
        <end position="501"/>
    </location>
</feature>
<evidence type="ECO:0000256" key="2">
    <source>
        <dbReference type="SAM" id="MobiDB-lite"/>
    </source>
</evidence>
<dbReference type="GO" id="GO:0005739">
    <property type="term" value="C:mitochondrion"/>
    <property type="evidence" value="ECO:0007669"/>
    <property type="project" value="TreeGrafter"/>
</dbReference>
<dbReference type="GO" id="GO:0003729">
    <property type="term" value="F:mRNA binding"/>
    <property type="evidence" value="ECO:0007669"/>
    <property type="project" value="TreeGrafter"/>
</dbReference>
<name>A0A7S4QC99_9STRA</name>
<feature type="compositionally biased region" description="Basic residues" evidence="2">
    <location>
        <begin position="799"/>
        <end position="811"/>
    </location>
</feature>
<dbReference type="InterPro" id="IPR002885">
    <property type="entry name" value="PPR_rpt"/>
</dbReference>
<evidence type="ECO:0000313" key="3">
    <source>
        <dbReference type="EMBL" id="CAE4579144.1"/>
    </source>
</evidence>
<evidence type="ECO:0008006" key="4">
    <source>
        <dbReference type="Google" id="ProtNLM"/>
    </source>
</evidence>
<proteinExistence type="predicted"/>
<dbReference type="Gene3D" id="1.25.40.10">
    <property type="entry name" value="Tetratricopeptide repeat domain"/>
    <property type="match status" value="3"/>
</dbReference>
<sequence>MALKWIIESVAKCLEEKQLDKTKEEELMEVLWGLYSAKNTRQVTMAGSSLETIYSSYSFDIQERLLKITSTVGLSQLSCQILESMLLGKEKDDQKQHALPYIPSSQSYISLLNTLRGRKMVNQMKIILHSLSNACNAWNQHHNISATSENIDEKAERNIISPAKVHIIAINTYIAALCDAALFNGQNNQNEDDTDNLNDYLDEAVSHVLVSSAAAGSDVDQRYPYLSIHTKPDLHSYNTILHTAAKLQNVTVFDKVYSLLIHEASIHPDIYTYNARLKLCMNEDIDESEKNARALEIINELQSNPNVSPDQYTIDLALIPLVKGGHVGQVLSLLDDYVFLTNTFSPNLRNATTYPLAKKERRNWDQMSNAFASFLNTLVKANEIEMAQTTFDTFLLPSSLSSTSSLGGNGDGNEISKVTTMSVDVEKFGNSPSSSLVTVQPSVRHFNTLIDGYKRLVSNQKIRRIDHDADLLKKESKEKQQMKNDSSFFNPNPSSPSSLGRTKIVSNAKRQAMNLFLAMLHLRIRPDAYTISSIMGLLTTPDEISTVYRVARRFVLRDDLNFIVYRSIMTAYGKIEDPSSAAWLLDEMEERYLITRKKNIWKGTKERLESWNVLLTTLSKGNAFYSNKTLNLSGCNIVMSLQKNDPLNNMMNISDDEKEEKDEGKAKSLGQIGTLLDGKTCAEAAAILLELMTMDSEEFESRANEGTLLLSTPPRPNTQTFTLVASTYSHDDNFIRNIESGKSIAMQLYRNATSLGIPADGRFINAIIRCFGDDIAGAIQAWKDELGRAVRTHENRPRQQQRKRKKMDSRKRGKNLLACYHGLMHVCGRAGKPDIALRIVYAMNKEGIEPTENALKCYESGKRALEGLMERSDERYEQGGNGPLGAITKPKIPRMANQFESLLAVECTKYDVEDKRRLGDKRVRIIF</sequence>